<evidence type="ECO:0000256" key="1">
    <source>
        <dbReference type="SAM" id="MobiDB-lite"/>
    </source>
</evidence>
<evidence type="ECO:0000313" key="3">
    <source>
        <dbReference type="EMBL" id="SEA43382.1"/>
    </source>
</evidence>
<dbReference type="AlphaFoldDB" id="A0A1H4B6D5"/>
<dbReference type="Proteomes" id="UP000199394">
    <property type="component" value="Unassembled WGS sequence"/>
</dbReference>
<reference evidence="3 4" key="1">
    <citation type="submission" date="2016-10" db="EMBL/GenBank/DDBJ databases">
        <authorList>
            <person name="de Groot N.N."/>
        </authorList>
    </citation>
    <scope>NUCLEOTIDE SEQUENCE [LARGE SCALE GENOMIC DNA]</scope>
    <source>
        <strain evidence="3 4">SR12</strain>
    </source>
</reference>
<evidence type="ECO:0000256" key="2">
    <source>
        <dbReference type="SAM" id="Phobius"/>
    </source>
</evidence>
<organism evidence="3 4">
    <name type="scientific">Eubacterium aggregans</name>
    <dbReference type="NCBI Taxonomy" id="81409"/>
    <lineage>
        <taxon>Bacteria</taxon>
        <taxon>Bacillati</taxon>
        <taxon>Bacillota</taxon>
        <taxon>Clostridia</taxon>
        <taxon>Eubacteriales</taxon>
        <taxon>Eubacteriaceae</taxon>
        <taxon>Eubacterium</taxon>
    </lineage>
</organism>
<keyword evidence="4" id="KW-1185">Reference proteome</keyword>
<dbReference type="OrthoDB" id="2111373at2"/>
<dbReference type="STRING" id="81409.SAMN04515656_11046"/>
<dbReference type="EMBL" id="FNRK01000010">
    <property type="protein sequence ID" value="SEA43382.1"/>
    <property type="molecule type" value="Genomic_DNA"/>
</dbReference>
<feature type="region of interest" description="Disordered" evidence="1">
    <location>
        <begin position="1"/>
        <end position="21"/>
    </location>
</feature>
<feature type="transmembrane region" description="Helical" evidence="2">
    <location>
        <begin position="148"/>
        <end position="169"/>
    </location>
</feature>
<evidence type="ECO:0008006" key="5">
    <source>
        <dbReference type="Google" id="ProtNLM"/>
    </source>
</evidence>
<keyword evidence="2" id="KW-0472">Membrane</keyword>
<feature type="compositionally biased region" description="Basic and acidic residues" evidence="1">
    <location>
        <begin position="1"/>
        <end position="16"/>
    </location>
</feature>
<protein>
    <recommendedName>
        <fullName evidence="5">Mg2+ and Co2+ transporter CorB</fullName>
    </recommendedName>
</protein>
<keyword evidence="2" id="KW-1133">Transmembrane helix</keyword>
<keyword evidence="2" id="KW-0812">Transmembrane</keyword>
<dbReference type="PROSITE" id="PS50890">
    <property type="entry name" value="PUA"/>
    <property type="match status" value="1"/>
</dbReference>
<evidence type="ECO:0000313" key="4">
    <source>
        <dbReference type="Proteomes" id="UP000199394"/>
    </source>
</evidence>
<feature type="transmembrane region" description="Helical" evidence="2">
    <location>
        <begin position="30"/>
        <end position="49"/>
    </location>
</feature>
<feature type="transmembrane region" description="Helical" evidence="2">
    <location>
        <begin position="181"/>
        <end position="199"/>
    </location>
</feature>
<accession>A0A1H4B6D5</accession>
<gene>
    <name evidence="3" type="ORF">SAMN04515656_11046</name>
</gene>
<name>A0A1H4B6D5_9FIRM</name>
<proteinExistence type="predicted"/>
<dbReference type="RefSeq" id="WP_090306946.1">
    <property type="nucleotide sequence ID" value="NZ_JAYFOI010000031.1"/>
</dbReference>
<sequence length="203" mass="21007">MGENSKDCASSKEAGKKKSKKAIKEHKQRMWVFWVSLGTFISTMIISYISDVLLSNTALAVSFIILLVIVLIGILADILGIAVASVNLDPFNAMAAKKIKGAKTCVNMVKNAPQVSNVCNDVIGDICGIVSGATSVSIVAQLLSYFPVLNATVVGLLASAAVACITVGGKAVGKGIAMKNGTAIIHGIAVPIASVKILVKGHE</sequence>
<feature type="transmembrane region" description="Helical" evidence="2">
    <location>
        <begin position="61"/>
        <end position="88"/>
    </location>
</feature>